<dbReference type="PANTHER" id="PTHR33365:SF4">
    <property type="entry name" value="CYCLOCHLOROTINE BIOSYNTHESIS PROTEIN O"/>
    <property type="match status" value="1"/>
</dbReference>
<feature type="transmembrane region" description="Helical" evidence="4">
    <location>
        <begin position="41"/>
        <end position="62"/>
    </location>
</feature>
<keyword evidence="6" id="KW-1185">Reference proteome</keyword>
<comment type="similarity">
    <text evidence="2">Belongs to the ustYa family.</text>
</comment>
<dbReference type="PANTHER" id="PTHR33365">
    <property type="entry name" value="YALI0B05434P"/>
    <property type="match status" value="1"/>
</dbReference>
<evidence type="ECO:0000313" key="5">
    <source>
        <dbReference type="EMBL" id="KAF4625989.1"/>
    </source>
</evidence>
<dbReference type="AlphaFoldDB" id="A0A8H4RC16"/>
<accession>A0A8H4RC16</accession>
<dbReference type="EMBL" id="JAAMPI010001249">
    <property type="protein sequence ID" value="KAF4625989.1"/>
    <property type="molecule type" value="Genomic_DNA"/>
</dbReference>
<evidence type="ECO:0000256" key="2">
    <source>
        <dbReference type="ARBA" id="ARBA00035112"/>
    </source>
</evidence>
<gene>
    <name evidence="5" type="ORF">G7Y89_g12182</name>
</gene>
<comment type="pathway">
    <text evidence="1">Mycotoxin biosynthesis.</text>
</comment>
<proteinExistence type="inferred from homology"/>
<keyword evidence="4" id="KW-0812">Transmembrane</keyword>
<comment type="caution">
    <text evidence="5">The sequence shown here is derived from an EMBL/GenBank/DDBJ whole genome shotgun (WGS) entry which is preliminary data.</text>
</comment>
<protein>
    <recommendedName>
        <fullName evidence="7">Cyclochlorotine biosynthesis protein O</fullName>
    </recommendedName>
</protein>
<dbReference type="GO" id="GO:0043386">
    <property type="term" value="P:mycotoxin biosynthetic process"/>
    <property type="evidence" value="ECO:0007669"/>
    <property type="project" value="InterPro"/>
</dbReference>
<dbReference type="InterPro" id="IPR021765">
    <property type="entry name" value="UstYa-like"/>
</dbReference>
<sequence>MFQATMQKSYHKVPDSDSETDSTYVRNLDWNWHSIWQKISLLAWILSICLWATFLPLGLHILRRGPDDKACSQQLSVWSPAFPAIEIVDRKFENSFFHASPYRGKPTANLEKAWDDLWNGNAPQFEHQYYSLTSSSLIVGLVAFDEDKLPLLNKSKTQNWRRAKDGRVLASLEVFHDLHCLSFIRQYTYRNEYDYSDNIAFGGGDEMIREHVDHCIESLRLKIECTSDVTPYMEVLSAQSPGGRQLDFDTQHRCRNFDNIREWYKRNTVSWAEA</sequence>
<evidence type="ECO:0000256" key="1">
    <source>
        <dbReference type="ARBA" id="ARBA00004685"/>
    </source>
</evidence>
<keyword evidence="4" id="KW-0472">Membrane</keyword>
<feature type="region of interest" description="Disordered" evidence="3">
    <location>
        <begin position="1"/>
        <end position="20"/>
    </location>
</feature>
<dbReference type="OrthoDB" id="3687641at2759"/>
<name>A0A8H4RC16_9HELO</name>
<dbReference type="Pfam" id="PF11807">
    <property type="entry name" value="UstYa"/>
    <property type="match status" value="1"/>
</dbReference>
<keyword evidence="4" id="KW-1133">Transmembrane helix</keyword>
<dbReference type="Proteomes" id="UP000566819">
    <property type="component" value="Unassembled WGS sequence"/>
</dbReference>
<evidence type="ECO:0008006" key="7">
    <source>
        <dbReference type="Google" id="ProtNLM"/>
    </source>
</evidence>
<evidence type="ECO:0000313" key="6">
    <source>
        <dbReference type="Proteomes" id="UP000566819"/>
    </source>
</evidence>
<evidence type="ECO:0000256" key="3">
    <source>
        <dbReference type="SAM" id="MobiDB-lite"/>
    </source>
</evidence>
<organism evidence="5 6">
    <name type="scientific">Cudoniella acicularis</name>
    <dbReference type="NCBI Taxonomy" id="354080"/>
    <lineage>
        <taxon>Eukaryota</taxon>
        <taxon>Fungi</taxon>
        <taxon>Dikarya</taxon>
        <taxon>Ascomycota</taxon>
        <taxon>Pezizomycotina</taxon>
        <taxon>Leotiomycetes</taxon>
        <taxon>Helotiales</taxon>
        <taxon>Tricladiaceae</taxon>
        <taxon>Cudoniella</taxon>
    </lineage>
</organism>
<reference evidence="5 6" key="1">
    <citation type="submission" date="2020-03" db="EMBL/GenBank/DDBJ databases">
        <title>Draft Genome Sequence of Cudoniella acicularis.</title>
        <authorList>
            <person name="Buettner E."/>
            <person name="Kellner H."/>
        </authorList>
    </citation>
    <scope>NUCLEOTIDE SEQUENCE [LARGE SCALE GENOMIC DNA]</scope>
    <source>
        <strain evidence="5 6">DSM 108380</strain>
    </source>
</reference>
<evidence type="ECO:0000256" key="4">
    <source>
        <dbReference type="SAM" id="Phobius"/>
    </source>
</evidence>